<organism evidence="4 5">
    <name type="scientific">Mycolicibacterium hippocampi</name>
    <dbReference type="NCBI Taxonomy" id="659824"/>
    <lineage>
        <taxon>Bacteria</taxon>
        <taxon>Bacillati</taxon>
        <taxon>Actinomycetota</taxon>
        <taxon>Actinomycetes</taxon>
        <taxon>Mycobacteriales</taxon>
        <taxon>Mycobacteriaceae</taxon>
        <taxon>Mycolicibacterium</taxon>
    </lineage>
</organism>
<dbReference type="InterPro" id="IPR028098">
    <property type="entry name" value="Glyco_trans_4-like_N"/>
</dbReference>
<keyword evidence="5" id="KW-1185">Reference proteome</keyword>
<reference evidence="4 5" key="1">
    <citation type="submission" date="2020-05" db="EMBL/GenBank/DDBJ databases">
        <title>Draft genome sequence of Mycobacterium hippocampi DL, isolated from European seabass, Dicentrarchus labrax, reared in fish farms.</title>
        <authorList>
            <person name="Stathopoulou P."/>
            <person name="Asimakis E."/>
            <person name="Tzokas K."/>
            <person name="Batargias C."/>
            <person name="Tsiamis G."/>
        </authorList>
    </citation>
    <scope>NUCLEOTIDE SEQUENCE [LARGE SCALE GENOMIC DNA]</scope>
    <source>
        <strain evidence="4 5">DL</strain>
    </source>
</reference>
<dbReference type="Pfam" id="PF13439">
    <property type="entry name" value="Glyco_transf_4"/>
    <property type="match status" value="1"/>
</dbReference>
<keyword evidence="2" id="KW-0808">Transferase</keyword>
<evidence type="ECO:0000256" key="2">
    <source>
        <dbReference type="ARBA" id="ARBA00022679"/>
    </source>
</evidence>
<dbReference type="Gene3D" id="3.40.50.2000">
    <property type="entry name" value="Glycogen Phosphorylase B"/>
    <property type="match status" value="2"/>
</dbReference>
<dbReference type="GO" id="GO:0016757">
    <property type="term" value="F:glycosyltransferase activity"/>
    <property type="evidence" value="ECO:0007669"/>
    <property type="project" value="UniProtKB-KW"/>
</dbReference>
<dbReference type="PANTHER" id="PTHR12526:SF510">
    <property type="entry name" value="D-INOSITOL 3-PHOSPHATE GLYCOSYLTRANSFERASE"/>
    <property type="match status" value="1"/>
</dbReference>
<evidence type="ECO:0000256" key="1">
    <source>
        <dbReference type="ARBA" id="ARBA00022676"/>
    </source>
</evidence>
<keyword evidence="1" id="KW-0328">Glycosyltransferase</keyword>
<dbReference type="PANTHER" id="PTHR12526">
    <property type="entry name" value="GLYCOSYLTRANSFERASE"/>
    <property type="match status" value="1"/>
</dbReference>
<gene>
    <name evidence="4" type="ORF">HLY00_4479</name>
</gene>
<dbReference type="CDD" id="cd03801">
    <property type="entry name" value="GT4_PimA-like"/>
    <property type="match status" value="1"/>
</dbReference>
<feature type="domain" description="Glycosyltransferase subfamily 4-like N-terminal" evidence="3">
    <location>
        <begin position="15"/>
        <end position="156"/>
    </location>
</feature>
<name>A0A850PR34_9MYCO</name>
<evidence type="ECO:0000259" key="3">
    <source>
        <dbReference type="Pfam" id="PF13439"/>
    </source>
</evidence>
<evidence type="ECO:0000313" key="4">
    <source>
        <dbReference type="EMBL" id="NVN52769.1"/>
    </source>
</evidence>
<sequence>MRVLWLSPGLRPLARTYVESLRALGAEVLLVTSDLHPESDEAREYEVVLLGRPIPTADWWRVSKAYRQIRRFDPDVIVTEFLRDPRWRIFSDLAPRIRLLHDDVPHDSTHVAPWWNRAFFERWDDRAAATIVFSNYVAESVRSRQTVAESRLYVAPLTSDLPLALIPERVPATERRNVVLIGRQRPYKNHEVVFAAWESHTRGGCWPGDELILFGDGEIQCALPNHARWVKDAFRYETILSEVSRARASVVHSRTASQSGVQVMSLQLGVPTLVSTAGGLAEYQPDGLCPIDIDDVEGLSRAMDRLAEPAEIEAQSRRASAYFMSRFSPELAASRLLEIFESVLQSA</sequence>
<dbReference type="SUPFAM" id="SSF53756">
    <property type="entry name" value="UDP-Glycosyltransferase/glycogen phosphorylase"/>
    <property type="match status" value="1"/>
</dbReference>
<dbReference type="RefSeq" id="WP_178360986.1">
    <property type="nucleotide sequence ID" value="NZ_JABFYL010000045.1"/>
</dbReference>
<protein>
    <recommendedName>
        <fullName evidence="3">Glycosyltransferase subfamily 4-like N-terminal domain-containing protein</fullName>
    </recommendedName>
</protein>
<accession>A0A850PR34</accession>
<dbReference type="AlphaFoldDB" id="A0A850PR34"/>
<proteinExistence type="predicted"/>
<dbReference type="EMBL" id="JABFYL010000045">
    <property type="protein sequence ID" value="NVN52769.1"/>
    <property type="molecule type" value="Genomic_DNA"/>
</dbReference>
<dbReference type="Proteomes" id="UP000570517">
    <property type="component" value="Unassembled WGS sequence"/>
</dbReference>
<evidence type="ECO:0000313" key="5">
    <source>
        <dbReference type="Proteomes" id="UP000570517"/>
    </source>
</evidence>
<comment type="caution">
    <text evidence="4">The sequence shown here is derived from an EMBL/GenBank/DDBJ whole genome shotgun (WGS) entry which is preliminary data.</text>
</comment>